<dbReference type="CTD" id="43228"/>
<dbReference type="Proteomes" id="UP000069272">
    <property type="component" value="Chromosome X"/>
</dbReference>
<dbReference type="Pfam" id="PF00069">
    <property type="entry name" value="Pkinase"/>
    <property type="match status" value="1"/>
</dbReference>
<evidence type="ECO:0000256" key="3">
    <source>
        <dbReference type="ARBA" id="ARBA00022840"/>
    </source>
</evidence>
<keyword evidence="2" id="KW-0547">Nucleotide-binding</keyword>
<feature type="compositionally biased region" description="Polar residues" evidence="4">
    <location>
        <begin position="488"/>
        <end position="502"/>
    </location>
</feature>
<dbReference type="VEuPathDB" id="VectorBase:AALB20_031399"/>
<evidence type="ECO:0000256" key="2">
    <source>
        <dbReference type="ARBA" id="ARBA00022741"/>
    </source>
</evidence>
<dbReference type="VEuPathDB" id="VectorBase:AALB006322"/>
<dbReference type="InterPro" id="IPR017441">
    <property type="entry name" value="Protein_kinase_ATP_BS"/>
</dbReference>
<dbReference type="InterPro" id="IPR000719">
    <property type="entry name" value="Prot_kinase_dom"/>
</dbReference>
<dbReference type="KEGG" id="aali:118458106"/>
<dbReference type="AlphaFoldDB" id="A0A182FIH7"/>
<dbReference type="PROSITE" id="PS00108">
    <property type="entry name" value="PROTEIN_KINASE_ST"/>
    <property type="match status" value="1"/>
</dbReference>
<feature type="compositionally biased region" description="Basic and acidic residues" evidence="4">
    <location>
        <begin position="531"/>
        <end position="541"/>
    </location>
</feature>
<dbReference type="PROSITE" id="PS50011">
    <property type="entry name" value="PROTEIN_KINASE_DOM"/>
    <property type="match status" value="1"/>
</dbReference>
<dbReference type="InterPro" id="IPR008271">
    <property type="entry name" value="Ser/Thr_kinase_AS"/>
</dbReference>
<dbReference type="GO" id="GO:0004674">
    <property type="term" value="F:protein serine/threonine kinase activity"/>
    <property type="evidence" value="ECO:0007669"/>
    <property type="project" value="UniProtKB-EC"/>
</dbReference>
<feature type="region of interest" description="Disordered" evidence="4">
    <location>
        <begin position="486"/>
        <end position="541"/>
    </location>
</feature>
<reference evidence="6 7" key="1">
    <citation type="journal article" date="2017" name="G3 (Bethesda)">
        <title>The Physical Genome Mapping of Anopheles albimanus Corrected Scaffold Misassemblies and Identified Interarm Rearrangements in Genus Anopheles.</title>
        <authorList>
            <person name="Artemov G.N."/>
            <person name="Peery A.N."/>
            <person name="Jiang X."/>
            <person name="Tu Z."/>
            <person name="Stegniy V.N."/>
            <person name="Sharakhova M.V."/>
            <person name="Sharakhov I.V."/>
        </authorList>
    </citation>
    <scope>NUCLEOTIDE SEQUENCE [LARGE SCALE GENOMIC DNA]</scope>
    <source>
        <strain evidence="6 7">ALBI9_A</strain>
    </source>
</reference>
<feature type="region of interest" description="Disordered" evidence="4">
    <location>
        <begin position="1"/>
        <end position="29"/>
    </location>
</feature>
<dbReference type="GO" id="GO:0005524">
    <property type="term" value="F:ATP binding"/>
    <property type="evidence" value="ECO:0007669"/>
    <property type="project" value="UniProtKB-UniRule"/>
</dbReference>
<feature type="region of interest" description="Disordered" evidence="4">
    <location>
        <begin position="348"/>
        <end position="404"/>
    </location>
</feature>
<dbReference type="PANTHER" id="PTHR11909">
    <property type="entry name" value="CASEIN KINASE-RELATED"/>
    <property type="match status" value="1"/>
</dbReference>
<dbReference type="EnsemblMetazoa" id="AALB006322-RA">
    <property type="protein sequence ID" value="AALB006322-PA"/>
    <property type="gene ID" value="AALB006322"/>
</dbReference>
<feature type="domain" description="Protein kinase" evidence="5">
    <location>
        <begin position="43"/>
        <end position="323"/>
    </location>
</feature>
<sequence>MSTRKNTKGDGPAVKRKKTGNQYQMPESIPLGSVLTDSQRGQWKIGPSIGVGGFGEIYAAYSMAQPVPKQFASYPYVVKIEPHENGPLFVEKTFYMKNCLSKNIEAHRKRFKLKHLGIPNYVSSGTHELNKIKHRFLVIPRYGESLQSVLLRYEKCLPVQAVYRLALQMLDVLEFIHLCGYVHTDLKASNILFVDEAYDRVYLVDYGLATKFDAQEVFKPDPKKKHNGTIEYTSRDAHQGVSTMRGDLEVLAYNLIEWAGGKLPWNEEKILKDCNKVQHMKEAWVGDGTPADFVKRCFAKSKIPPKPLAEFIQLVIKMRHNAAPNYATCSQLFEKALKQLGVSKVGNMGLTAPNQPPSSPSTSGPLVLKKNDKRKIATAKPKEVTLPDTVPNTPEMTPAASTKTTRTTRLSAASTVASIDTMQGGTSSKTFSGISVQIETPKKNGRSTTSVSLNPDFSPKVLLFKINIDSTTNVNIEPMRIMSRGTAKISSQGTAASITNARTTRRDNNQRNMHDSTFDDSMSPEPSPLPRKSERVNRRNLHDTLSDDSIIFNLSDSSDEGNVSKSVFD</sequence>
<keyword evidence="3" id="KW-0067">ATP-binding</keyword>
<accession>A0A182FIH7</accession>
<dbReference type="Gene3D" id="1.10.510.10">
    <property type="entry name" value="Transferase(Phosphotransferase) domain 1"/>
    <property type="match status" value="1"/>
</dbReference>
<dbReference type="InterPro" id="IPR050235">
    <property type="entry name" value="CK1_Ser-Thr_kinase"/>
</dbReference>
<evidence type="ECO:0000259" key="5">
    <source>
        <dbReference type="PROSITE" id="PS50011"/>
    </source>
</evidence>
<proteinExistence type="predicted"/>
<dbReference type="OrthoDB" id="2687620at2759"/>
<evidence type="ECO:0000256" key="4">
    <source>
        <dbReference type="SAM" id="MobiDB-lite"/>
    </source>
</evidence>
<dbReference type="InterPro" id="IPR011009">
    <property type="entry name" value="Kinase-like_dom_sf"/>
</dbReference>
<dbReference type="STRING" id="7167.A0A182FIH7"/>
<organism evidence="6 7">
    <name type="scientific">Anopheles albimanus</name>
    <name type="common">New world malaria mosquito</name>
    <dbReference type="NCBI Taxonomy" id="7167"/>
    <lineage>
        <taxon>Eukaryota</taxon>
        <taxon>Metazoa</taxon>
        <taxon>Ecdysozoa</taxon>
        <taxon>Arthropoda</taxon>
        <taxon>Hexapoda</taxon>
        <taxon>Insecta</taxon>
        <taxon>Pterygota</taxon>
        <taxon>Neoptera</taxon>
        <taxon>Endopterygota</taxon>
        <taxon>Diptera</taxon>
        <taxon>Nematocera</taxon>
        <taxon>Culicoidea</taxon>
        <taxon>Culicidae</taxon>
        <taxon>Anophelinae</taxon>
        <taxon>Anopheles</taxon>
    </lineage>
</organism>
<dbReference type="GeneID" id="118458106"/>
<evidence type="ECO:0000313" key="6">
    <source>
        <dbReference type="EnsemblMetazoa" id="AALB006322-PA"/>
    </source>
</evidence>
<dbReference type="EC" id="2.7.11.1" evidence="1"/>
<evidence type="ECO:0000256" key="1">
    <source>
        <dbReference type="ARBA" id="ARBA00012513"/>
    </source>
</evidence>
<name>A0A182FIH7_ANOAL</name>
<evidence type="ECO:0000313" key="7">
    <source>
        <dbReference type="Proteomes" id="UP000069272"/>
    </source>
</evidence>
<keyword evidence="7" id="KW-1185">Reference proteome</keyword>
<feature type="compositionally biased region" description="Basic and acidic residues" evidence="4">
    <location>
        <begin position="504"/>
        <end position="517"/>
    </location>
</feature>
<protein>
    <recommendedName>
        <fullName evidence="1">non-specific serine/threonine protein kinase</fullName>
        <ecNumber evidence="1">2.7.11.1</ecNumber>
    </recommendedName>
</protein>
<dbReference type="SMART" id="SM00220">
    <property type="entry name" value="S_TKc"/>
    <property type="match status" value="1"/>
</dbReference>
<reference evidence="6" key="2">
    <citation type="submission" date="2022-08" db="UniProtKB">
        <authorList>
            <consortium name="EnsemblMetazoa"/>
        </authorList>
    </citation>
    <scope>IDENTIFICATION</scope>
    <source>
        <strain evidence="6">STECLA/ALBI9_A</strain>
    </source>
</reference>
<dbReference type="PROSITE" id="PS00107">
    <property type="entry name" value="PROTEIN_KINASE_ATP"/>
    <property type="match status" value="1"/>
</dbReference>
<dbReference type="RefSeq" id="XP_035776175.1">
    <property type="nucleotide sequence ID" value="XM_035920282.1"/>
</dbReference>
<dbReference type="SUPFAM" id="SSF56112">
    <property type="entry name" value="Protein kinase-like (PK-like)"/>
    <property type="match status" value="1"/>
</dbReference>